<gene>
    <name evidence="2" type="ORF">DCHRY22_LOCUS13236</name>
</gene>
<name>A0A8J2WB67_9NEOP</name>
<dbReference type="AlphaFoldDB" id="A0A8J2WB67"/>
<evidence type="ECO:0000256" key="1">
    <source>
        <dbReference type="SAM" id="SignalP"/>
    </source>
</evidence>
<proteinExistence type="predicted"/>
<dbReference type="Proteomes" id="UP000789524">
    <property type="component" value="Unassembled WGS sequence"/>
</dbReference>
<accession>A0A8J2WB67</accession>
<feature type="signal peptide" evidence="1">
    <location>
        <begin position="1"/>
        <end position="19"/>
    </location>
</feature>
<keyword evidence="3" id="KW-1185">Reference proteome</keyword>
<feature type="chain" id="PRO_5035147347" evidence="1">
    <location>
        <begin position="20"/>
        <end position="109"/>
    </location>
</feature>
<protein>
    <submittedName>
        <fullName evidence="2">(African queen) hypothetical protein</fullName>
    </submittedName>
</protein>
<evidence type="ECO:0000313" key="3">
    <source>
        <dbReference type="Proteomes" id="UP000789524"/>
    </source>
</evidence>
<dbReference type="EMBL" id="CAKASE010000079">
    <property type="protein sequence ID" value="CAG9579639.1"/>
    <property type="molecule type" value="Genomic_DNA"/>
</dbReference>
<sequence length="109" mass="12160">MSVKLFSVLALAMITQTLGQEDWSPWVGNEAGESEDLICDKAYCVDPCPGSAPPNYCPPNFTECSSGCACMLECSSPTYVCYQTKYCRPRRRFLPNKNTPVTRKQISFD</sequence>
<keyword evidence="1" id="KW-0732">Signal</keyword>
<reference evidence="2" key="1">
    <citation type="submission" date="2021-09" db="EMBL/GenBank/DDBJ databases">
        <authorList>
            <person name="Martin H S."/>
        </authorList>
    </citation>
    <scope>NUCLEOTIDE SEQUENCE</scope>
</reference>
<dbReference type="OrthoDB" id="6913683at2759"/>
<comment type="caution">
    <text evidence="2">The sequence shown here is derived from an EMBL/GenBank/DDBJ whole genome shotgun (WGS) entry which is preliminary data.</text>
</comment>
<organism evidence="2 3">
    <name type="scientific">Danaus chrysippus</name>
    <name type="common">African queen</name>
    <dbReference type="NCBI Taxonomy" id="151541"/>
    <lineage>
        <taxon>Eukaryota</taxon>
        <taxon>Metazoa</taxon>
        <taxon>Ecdysozoa</taxon>
        <taxon>Arthropoda</taxon>
        <taxon>Hexapoda</taxon>
        <taxon>Insecta</taxon>
        <taxon>Pterygota</taxon>
        <taxon>Neoptera</taxon>
        <taxon>Endopterygota</taxon>
        <taxon>Lepidoptera</taxon>
        <taxon>Glossata</taxon>
        <taxon>Ditrysia</taxon>
        <taxon>Papilionoidea</taxon>
        <taxon>Nymphalidae</taxon>
        <taxon>Danainae</taxon>
        <taxon>Danaini</taxon>
        <taxon>Danaina</taxon>
        <taxon>Danaus</taxon>
        <taxon>Anosia</taxon>
    </lineage>
</organism>
<evidence type="ECO:0000313" key="2">
    <source>
        <dbReference type="EMBL" id="CAG9579639.1"/>
    </source>
</evidence>